<dbReference type="SMART" id="SM00283">
    <property type="entry name" value="MA"/>
    <property type="match status" value="1"/>
</dbReference>
<dbReference type="PROSITE" id="PS50111">
    <property type="entry name" value="CHEMOTAXIS_TRANSDUC_2"/>
    <property type="match status" value="1"/>
</dbReference>
<dbReference type="GO" id="GO:0004888">
    <property type="term" value="F:transmembrane signaling receptor activity"/>
    <property type="evidence" value="ECO:0007669"/>
    <property type="project" value="InterPro"/>
</dbReference>
<dbReference type="PANTHER" id="PTHR43531:SF11">
    <property type="entry name" value="METHYL-ACCEPTING CHEMOTAXIS PROTEIN 3"/>
    <property type="match status" value="1"/>
</dbReference>
<keyword evidence="3" id="KW-0807">Transducer</keyword>
<organism evidence="7 8">
    <name type="scientific">Lacrimispora algidixylanolytica</name>
    <dbReference type="NCBI Taxonomy" id="94868"/>
    <lineage>
        <taxon>Bacteria</taxon>
        <taxon>Bacillati</taxon>
        <taxon>Bacillota</taxon>
        <taxon>Clostridia</taxon>
        <taxon>Lachnospirales</taxon>
        <taxon>Lachnospiraceae</taxon>
        <taxon>Lacrimispora</taxon>
    </lineage>
</organism>
<evidence type="ECO:0000313" key="8">
    <source>
        <dbReference type="Proteomes" id="UP000284277"/>
    </source>
</evidence>
<dbReference type="GO" id="GO:0006935">
    <property type="term" value="P:chemotaxis"/>
    <property type="evidence" value="ECO:0007669"/>
    <property type="project" value="UniProtKB-KW"/>
</dbReference>
<feature type="transmembrane region" description="Helical" evidence="4">
    <location>
        <begin position="12"/>
        <end position="36"/>
    </location>
</feature>
<dbReference type="AlphaFoldDB" id="A0A419TCC4"/>
<dbReference type="CDD" id="cd06225">
    <property type="entry name" value="HAMP"/>
    <property type="match status" value="1"/>
</dbReference>
<dbReference type="OrthoDB" id="1878080at2"/>
<keyword evidence="8" id="KW-1185">Reference proteome</keyword>
<evidence type="ECO:0000313" key="7">
    <source>
        <dbReference type="EMBL" id="RKD35149.1"/>
    </source>
</evidence>
<dbReference type="CDD" id="cd12912">
    <property type="entry name" value="PDC2_MCP_like"/>
    <property type="match status" value="1"/>
</dbReference>
<keyword evidence="4" id="KW-1133">Transmembrane helix</keyword>
<dbReference type="InterPro" id="IPR004089">
    <property type="entry name" value="MCPsignal_dom"/>
</dbReference>
<evidence type="ECO:0000256" key="4">
    <source>
        <dbReference type="SAM" id="Phobius"/>
    </source>
</evidence>
<evidence type="ECO:0000259" key="5">
    <source>
        <dbReference type="PROSITE" id="PS50111"/>
    </source>
</evidence>
<protein>
    <submittedName>
        <fullName evidence="7">Chemotaxis protein</fullName>
    </submittedName>
</protein>
<dbReference type="Pfam" id="PF00672">
    <property type="entry name" value="HAMP"/>
    <property type="match status" value="1"/>
</dbReference>
<keyword evidence="4" id="KW-0812">Transmembrane</keyword>
<dbReference type="InterPro" id="IPR004090">
    <property type="entry name" value="Chemotax_Me-accpt_rcpt"/>
</dbReference>
<evidence type="ECO:0000256" key="1">
    <source>
        <dbReference type="ARBA" id="ARBA00022500"/>
    </source>
</evidence>
<reference evidence="7 8" key="1">
    <citation type="submission" date="2016-08" db="EMBL/GenBank/DDBJ databases">
        <title>A new outlook on sporulation: Clostridium algidixylanolyticum.</title>
        <authorList>
            <person name="Poppleton D.I."/>
            <person name="Gribaldo S."/>
        </authorList>
    </citation>
    <scope>NUCLEOTIDE SEQUENCE [LARGE SCALE GENOMIC DNA]</scope>
    <source>
        <strain evidence="7 8">SPL73</strain>
    </source>
</reference>
<name>A0A419TCC4_9FIRM</name>
<evidence type="ECO:0000256" key="2">
    <source>
        <dbReference type="ARBA" id="ARBA00029447"/>
    </source>
</evidence>
<feature type="domain" description="HAMP" evidence="6">
    <location>
        <begin position="298"/>
        <end position="350"/>
    </location>
</feature>
<keyword evidence="4" id="KW-0472">Membrane</keyword>
<keyword evidence="1" id="KW-0145">Chemotaxis</keyword>
<feature type="domain" description="Methyl-accepting transducer" evidence="5">
    <location>
        <begin position="400"/>
        <end position="629"/>
    </location>
</feature>
<dbReference type="PRINTS" id="PR00260">
    <property type="entry name" value="CHEMTRNSDUCR"/>
</dbReference>
<dbReference type="SMART" id="SM00304">
    <property type="entry name" value="HAMP"/>
    <property type="match status" value="1"/>
</dbReference>
<dbReference type="Gene3D" id="6.10.340.10">
    <property type="match status" value="1"/>
</dbReference>
<comment type="similarity">
    <text evidence="2">Belongs to the methyl-accepting chemotaxis (MCP) protein family.</text>
</comment>
<dbReference type="RefSeq" id="WP_120195090.1">
    <property type="nucleotide sequence ID" value="NZ_MCIA01000001.1"/>
</dbReference>
<evidence type="ECO:0000256" key="3">
    <source>
        <dbReference type="PROSITE-ProRule" id="PRU00284"/>
    </source>
</evidence>
<dbReference type="PROSITE" id="PS50885">
    <property type="entry name" value="HAMP"/>
    <property type="match status" value="1"/>
</dbReference>
<comment type="caution">
    <text evidence="7">The sequence shown here is derived from an EMBL/GenBank/DDBJ whole genome shotgun (WGS) entry which is preliminary data.</text>
</comment>
<dbReference type="SUPFAM" id="SSF58104">
    <property type="entry name" value="Methyl-accepting chemotaxis protein (MCP) signaling domain"/>
    <property type="match status" value="1"/>
</dbReference>
<accession>A0A419TCC4</accession>
<sequence length="660" mass="70635">MNRHRKGIKKDLVLFTLTCIACIVFLLSVSSIYLIYDTAHRSLAKSLKETSELVSEKITQQLKEYSIIAESIGLYEKGNAERGGNIGIFLTISSSQYGLNKIDIISEDGTSMASKKSYKDNGAYQKAKEGTPFLSDPIVGNDSVSFQYAYPFGDLVIMLEIPYSVFESIISQAKLGSTGSTYILDSNGLKVAADEFSVVLGRQNSIEDGKKAPGKSPELASLEADMIGGGSGFRFYKDGGVKKIGSYAPIKDTNGWSVNVTALQSEFMSGIKTSVISAAVLGVLSLLVSIFAVVQITNRITRPINHVVDSLNRFSEGDLNMELTIKRDDEIGRISHSINEMAAKYKDIIQDISMYLHQISKGNLSVQSGCEYPGEFNSIRTSMESISVALSSTLRKVQISAQAVNNGAGQVSDVSQALASGSQEQAAAVEELNASIQAVHQQAEMNVEHVRMASTYASQSGLKVGLGNQYMESLKEAIEDISTSSGKISNITKMIEDIAFQTNLLALNAAVEAARAGSAGSGFAVVAGEVRNLAVKSAEAAKQTSGLIEHSAKAVLEGKRLTLETGRVLKEIADQAGQMDTSMKAVEASSMDQVQAIEQINDGLSQVSAVIQANASTAEESSAAGEELEGQAQMLYGEVDRFCLCEEVVFQKPGEEGSFS</sequence>
<dbReference type="InterPro" id="IPR003660">
    <property type="entry name" value="HAMP_dom"/>
</dbReference>
<proteinExistence type="inferred from homology"/>
<gene>
    <name evidence="7" type="ORF">BET01_02050</name>
</gene>
<dbReference type="GO" id="GO:0007165">
    <property type="term" value="P:signal transduction"/>
    <property type="evidence" value="ECO:0007669"/>
    <property type="project" value="UniProtKB-KW"/>
</dbReference>
<dbReference type="Proteomes" id="UP000284277">
    <property type="component" value="Unassembled WGS sequence"/>
</dbReference>
<dbReference type="PANTHER" id="PTHR43531">
    <property type="entry name" value="PROTEIN ICFG"/>
    <property type="match status" value="1"/>
</dbReference>
<dbReference type="Gene3D" id="1.10.287.950">
    <property type="entry name" value="Methyl-accepting chemotaxis protein"/>
    <property type="match status" value="1"/>
</dbReference>
<dbReference type="Gene3D" id="3.30.450.20">
    <property type="entry name" value="PAS domain"/>
    <property type="match status" value="1"/>
</dbReference>
<dbReference type="InterPro" id="IPR051310">
    <property type="entry name" value="MCP_chemotaxis"/>
</dbReference>
<dbReference type="GO" id="GO:0005886">
    <property type="term" value="C:plasma membrane"/>
    <property type="evidence" value="ECO:0007669"/>
    <property type="project" value="TreeGrafter"/>
</dbReference>
<dbReference type="Pfam" id="PF00015">
    <property type="entry name" value="MCPsignal"/>
    <property type="match status" value="1"/>
</dbReference>
<dbReference type="EMBL" id="MCIA01000001">
    <property type="protein sequence ID" value="RKD35149.1"/>
    <property type="molecule type" value="Genomic_DNA"/>
</dbReference>
<evidence type="ECO:0000259" key="6">
    <source>
        <dbReference type="PROSITE" id="PS50885"/>
    </source>
</evidence>